<name>A0AAV7RLF9_PLEWA</name>
<protein>
    <submittedName>
        <fullName evidence="1">Uncharacterized protein</fullName>
    </submittedName>
</protein>
<dbReference type="Proteomes" id="UP001066276">
    <property type="component" value="Chromosome 5"/>
</dbReference>
<dbReference type="AlphaFoldDB" id="A0AAV7RLF9"/>
<keyword evidence="2" id="KW-1185">Reference proteome</keyword>
<gene>
    <name evidence="1" type="ORF">NDU88_006439</name>
</gene>
<reference evidence="1" key="1">
    <citation type="journal article" date="2022" name="bioRxiv">
        <title>Sequencing and chromosome-scale assembly of the giantPleurodeles waltlgenome.</title>
        <authorList>
            <person name="Brown T."/>
            <person name="Elewa A."/>
            <person name="Iarovenko S."/>
            <person name="Subramanian E."/>
            <person name="Araus A.J."/>
            <person name="Petzold A."/>
            <person name="Susuki M."/>
            <person name="Suzuki K.-i.T."/>
            <person name="Hayashi T."/>
            <person name="Toyoda A."/>
            <person name="Oliveira C."/>
            <person name="Osipova E."/>
            <person name="Leigh N.D."/>
            <person name="Simon A."/>
            <person name="Yun M.H."/>
        </authorList>
    </citation>
    <scope>NUCLEOTIDE SEQUENCE</scope>
    <source>
        <strain evidence="1">20211129_DDA</strain>
        <tissue evidence="1">Liver</tissue>
    </source>
</reference>
<proteinExistence type="predicted"/>
<sequence>MFTSMMRLKQRSTEKAACDSQSNVPGVDDEQIRACLLTSMTQGWHIDKIKLMEVSRHPTSCGIKNLYPLLLNAIYDDLALLVKKWEGRVGAKETEHKYLVGSGKISSEGHKRRGAWKKGVCVDFSPAHTDLRRYFPRGEVGVFFRRSDSLFLWIAGITRCPGSVRGFSCLFSGCASVCGAAQRNYDLTAGVASISPLDFDLRGCALKLRSHGRRRVDFSSRGRAALSLRGRASDLRSSQERRVDQRRSAAFFSPRDKLCVEIFGARSIQVKERSLFGPETSRNRRQALSKPLESTFTARQEFSKAAGQQQGSSPL</sequence>
<accession>A0AAV7RLF9</accession>
<comment type="caution">
    <text evidence="1">The sequence shown here is derived from an EMBL/GenBank/DDBJ whole genome shotgun (WGS) entry which is preliminary data.</text>
</comment>
<evidence type="ECO:0000313" key="1">
    <source>
        <dbReference type="EMBL" id="KAJ1153681.1"/>
    </source>
</evidence>
<evidence type="ECO:0000313" key="2">
    <source>
        <dbReference type="Proteomes" id="UP001066276"/>
    </source>
</evidence>
<dbReference type="EMBL" id="JANPWB010000009">
    <property type="protein sequence ID" value="KAJ1153681.1"/>
    <property type="molecule type" value="Genomic_DNA"/>
</dbReference>
<organism evidence="1 2">
    <name type="scientific">Pleurodeles waltl</name>
    <name type="common">Iberian ribbed newt</name>
    <dbReference type="NCBI Taxonomy" id="8319"/>
    <lineage>
        <taxon>Eukaryota</taxon>
        <taxon>Metazoa</taxon>
        <taxon>Chordata</taxon>
        <taxon>Craniata</taxon>
        <taxon>Vertebrata</taxon>
        <taxon>Euteleostomi</taxon>
        <taxon>Amphibia</taxon>
        <taxon>Batrachia</taxon>
        <taxon>Caudata</taxon>
        <taxon>Salamandroidea</taxon>
        <taxon>Salamandridae</taxon>
        <taxon>Pleurodelinae</taxon>
        <taxon>Pleurodeles</taxon>
    </lineage>
</organism>